<dbReference type="EMBL" id="JADYXP020000003">
    <property type="protein sequence ID" value="KAL0128943.1"/>
    <property type="molecule type" value="Genomic_DNA"/>
</dbReference>
<evidence type="ECO:0000313" key="1">
    <source>
        <dbReference type="EMBL" id="KAL0128943.1"/>
    </source>
</evidence>
<evidence type="ECO:0000313" key="2">
    <source>
        <dbReference type="Proteomes" id="UP001430953"/>
    </source>
</evidence>
<protein>
    <submittedName>
        <fullName evidence="1">Uncharacterized protein</fullName>
    </submittedName>
</protein>
<reference evidence="1 2" key="1">
    <citation type="submission" date="2023-03" db="EMBL/GenBank/DDBJ databases">
        <title>High recombination rates correlate with genetic variation in Cardiocondyla obscurior ants.</title>
        <authorList>
            <person name="Errbii M."/>
        </authorList>
    </citation>
    <scope>NUCLEOTIDE SEQUENCE [LARGE SCALE GENOMIC DNA]</scope>
    <source>
        <strain evidence="1">Alpha-2009</strain>
        <tissue evidence="1">Whole body</tissue>
    </source>
</reference>
<accession>A0AAW2GMQ7</accession>
<name>A0AAW2GMQ7_9HYME</name>
<organism evidence="1 2">
    <name type="scientific">Cardiocondyla obscurior</name>
    <dbReference type="NCBI Taxonomy" id="286306"/>
    <lineage>
        <taxon>Eukaryota</taxon>
        <taxon>Metazoa</taxon>
        <taxon>Ecdysozoa</taxon>
        <taxon>Arthropoda</taxon>
        <taxon>Hexapoda</taxon>
        <taxon>Insecta</taxon>
        <taxon>Pterygota</taxon>
        <taxon>Neoptera</taxon>
        <taxon>Endopterygota</taxon>
        <taxon>Hymenoptera</taxon>
        <taxon>Apocrita</taxon>
        <taxon>Aculeata</taxon>
        <taxon>Formicoidea</taxon>
        <taxon>Formicidae</taxon>
        <taxon>Myrmicinae</taxon>
        <taxon>Cardiocondyla</taxon>
    </lineage>
</organism>
<proteinExistence type="predicted"/>
<keyword evidence="2" id="KW-1185">Reference proteome</keyword>
<comment type="caution">
    <text evidence="1">The sequence shown here is derived from an EMBL/GenBank/DDBJ whole genome shotgun (WGS) entry which is preliminary data.</text>
</comment>
<gene>
    <name evidence="1" type="ORF">PUN28_003961</name>
</gene>
<dbReference type="AlphaFoldDB" id="A0AAW2GMQ7"/>
<dbReference type="Proteomes" id="UP001430953">
    <property type="component" value="Unassembled WGS sequence"/>
</dbReference>
<sequence>MHAAFSESQLVPSEQISYLRIHASSNVNAREELNRYLQKLPSNQYRNVVMIRMHIVLRIHLFCPFRKTSQCILRSWTNKQIYLRAINLIYDIYCNETLSFFSFPNIFYFLFNCIIF</sequence>